<dbReference type="EMBL" id="MU253846">
    <property type="protein sequence ID" value="KAG9245463.1"/>
    <property type="molecule type" value="Genomic_DNA"/>
</dbReference>
<dbReference type="Gene3D" id="1.10.530.10">
    <property type="match status" value="1"/>
</dbReference>
<feature type="compositionally biased region" description="Polar residues" evidence="1">
    <location>
        <begin position="347"/>
        <end position="361"/>
    </location>
</feature>
<dbReference type="OrthoDB" id="1193027at2759"/>
<sequence length="415" mass="41746">MVSIRSILAAGCLVNIVAYAAPVPSSVEQIFPRTSYVTYGGDGDTDEGWPAQSTWVDFDTMWTVNQPTLTSGCGWRADQLPENSPTELSDLKSAITTVAASSGVDSRFILAIVLQESNGCVRVHSTANGVSNPGLMQSHSGAGTCNSGDDKQDPCPQTEILQMIKDGTEGTATGDGLVQILESTGATDVSQFYKAARVYNSGSISVSKNLGDGNGATACYSSDIANKLTGFGGTSACSSTVVESLDSTPGTAADATSDTPAVSSPSASIAGGAFAQEPASSSVPPVPSSTPSAIEVAPAVQASPTETPVAVAPSPVTVPETATVAPVAAASAEPSPAAISSPEPSFTPASTPVTTSGAQTPGSACATEGTWNCINSTTFQQCASGVWSVTQSLATGMRCTVGMSTVFSVSAIAKQ</sequence>
<dbReference type="Proteomes" id="UP000887226">
    <property type="component" value="Unassembled WGS sequence"/>
</dbReference>
<dbReference type="InterPro" id="IPR023346">
    <property type="entry name" value="Lysozyme-like_dom_sf"/>
</dbReference>
<evidence type="ECO:0000313" key="4">
    <source>
        <dbReference type="Proteomes" id="UP000887226"/>
    </source>
</evidence>
<keyword evidence="4" id="KW-1185">Reference proteome</keyword>
<feature type="region of interest" description="Disordered" evidence="1">
    <location>
        <begin position="245"/>
        <end position="268"/>
    </location>
</feature>
<name>A0A9P7Z5Y2_9HELO</name>
<feature type="compositionally biased region" description="Polar residues" evidence="1">
    <location>
        <begin position="245"/>
        <end position="267"/>
    </location>
</feature>
<dbReference type="PANTHER" id="PTHR36182:SF2">
    <property type="entry name" value="LYTIC POLYSACCHARIDE MONOOXYGENASE"/>
    <property type="match status" value="1"/>
</dbReference>
<feature type="region of interest" description="Disordered" evidence="1">
    <location>
        <begin position="334"/>
        <end position="361"/>
    </location>
</feature>
<gene>
    <name evidence="3" type="ORF">BJ878DRAFT_419148</name>
</gene>
<evidence type="ECO:0000256" key="1">
    <source>
        <dbReference type="SAM" id="MobiDB-lite"/>
    </source>
</evidence>
<feature type="chain" id="PRO_5040345530" evidence="2">
    <location>
        <begin position="21"/>
        <end position="415"/>
    </location>
</feature>
<dbReference type="PANTHER" id="PTHR36182">
    <property type="entry name" value="PROTEIN, PUTATIVE (AFU_ORTHOLOGUE AFUA_6G10930)-RELATED"/>
    <property type="match status" value="1"/>
</dbReference>
<reference evidence="3" key="1">
    <citation type="journal article" date="2021" name="IMA Fungus">
        <title>Genomic characterization of three marine fungi, including Emericellopsis atlantica sp. nov. with signatures of a generalist lifestyle and marine biomass degradation.</title>
        <authorList>
            <person name="Hagestad O.C."/>
            <person name="Hou L."/>
            <person name="Andersen J.H."/>
            <person name="Hansen E.H."/>
            <person name="Altermark B."/>
            <person name="Li C."/>
            <person name="Kuhnert E."/>
            <person name="Cox R.J."/>
            <person name="Crous P.W."/>
            <person name="Spatafora J.W."/>
            <person name="Lail K."/>
            <person name="Amirebrahimi M."/>
            <person name="Lipzen A."/>
            <person name="Pangilinan J."/>
            <person name="Andreopoulos W."/>
            <person name="Hayes R.D."/>
            <person name="Ng V."/>
            <person name="Grigoriev I.V."/>
            <person name="Jackson S.A."/>
            <person name="Sutton T.D.S."/>
            <person name="Dobson A.D.W."/>
            <person name="Rama T."/>
        </authorList>
    </citation>
    <scope>NUCLEOTIDE SEQUENCE</scope>
    <source>
        <strain evidence="3">TRa3180A</strain>
    </source>
</reference>
<comment type="caution">
    <text evidence="3">The sequence shown here is derived from an EMBL/GenBank/DDBJ whole genome shotgun (WGS) entry which is preliminary data.</text>
</comment>
<protein>
    <submittedName>
        <fullName evidence="3">Uncharacterized protein</fullName>
    </submittedName>
</protein>
<feature type="compositionally biased region" description="Low complexity" evidence="1">
    <location>
        <begin position="334"/>
        <end position="344"/>
    </location>
</feature>
<organism evidence="3 4">
    <name type="scientific">Calycina marina</name>
    <dbReference type="NCBI Taxonomy" id="1763456"/>
    <lineage>
        <taxon>Eukaryota</taxon>
        <taxon>Fungi</taxon>
        <taxon>Dikarya</taxon>
        <taxon>Ascomycota</taxon>
        <taxon>Pezizomycotina</taxon>
        <taxon>Leotiomycetes</taxon>
        <taxon>Helotiales</taxon>
        <taxon>Pezizellaceae</taxon>
        <taxon>Calycina</taxon>
    </lineage>
</organism>
<evidence type="ECO:0000256" key="2">
    <source>
        <dbReference type="SAM" id="SignalP"/>
    </source>
</evidence>
<evidence type="ECO:0000313" key="3">
    <source>
        <dbReference type="EMBL" id="KAG9245463.1"/>
    </source>
</evidence>
<dbReference type="SUPFAM" id="SSF53955">
    <property type="entry name" value="Lysozyme-like"/>
    <property type="match status" value="1"/>
</dbReference>
<proteinExistence type="predicted"/>
<dbReference type="AlphaFoldDB" id="A0A9P7Z5Y2"/>
<keyword evidence="2" id="KW-0732">Signal</keyword>
<feature type="signal peptide" evidence="2">
    <location>
        <begin position="1"/>
        <end position="20"/>
    </location>
</feature>
<accession>A0A9P7Z5Y2</accession>